<keyword evidence="7" id="KW-0418">Kinase</keyword>
<dbReference type="PANTHER" id="PTHR46999">
    <property type="entry name" value="ALPHA-GLUCAN WATER DIKINASE 1, CHLOROPLASTIC-RELATED"/>
    <property type="match status" value="1"/>
</dbReference>
<evidence type="ECO:0000256" key="1">
    <source>
        <dbReference type="ARBA" id="ARBA00001946"/>
    </source>
</evidence>
<protein>
    <submittedName>
        <fullName evidence="16">Uncharacterized protein</fullName>
    </submittedName>
</protein>
<dbReference type="Pfam" id="PF01326">
    <property type="entry name" value="PPDK_N"/>
    <property type="match status" value="1"/>
</dbReference>
<name>D8R5U4_SELML</name>
<dbReference type="Pfam" id="PF23166">
    <property type="entry name" value="Ig_N_CWD1"/>
    <property type="match status" value="1"/>
</dbReference>
<dbReference type="GO" id="GO:0050521">
    <property type="term" value="F:alpha-glucan, water dikinase activity"/>
    <property type="evidence" value="ECO:0000318"/>
    <property type="project" value="GO_Central"/>
</dbReference>
<feature type="domain" description="Pyruvate phosphate dikinase AMP/ATP-binding" evidence="12">
    <location>
        <begin position="1107"/>
        <end position="1308"/>
    </location>
</feature>
<feature type="domain" description="DUF7067" evidence="15">
    <location>
        <begin position="159"/>
        <end position="212"/>
    </location>
</feature>
<evidence type="ECO:0000256" key="10">
    <source>
        <dbReference type="ARBA" id="ARBA00023277"/>
    </source>
</evidence>
<comment type="cofactor">
    <cofactor evidence="1">
        <name>Mg(2+)</name>
        <dbReference type="ChEBI" id="CHEBI:18420"/>
    </cofactor>
</comment>
<reference evidence="16 17" key="1">
    <citation type="journal article" date="2011" name="Science">
        <title>The Selaginella genome identifies genetic changes associated with the evolution of vascular plants.</title>
        <authorList>
            <person name="Banks J.A."/>
            <person name="Nishiyama T."/>
            <person name="Hasebe M."/>
            <person name="Bowman J.L."/>
            <person name="Gribskov M."/>
            <person name="dePamphilis C."/>
            <person name="Albert V.A."/>
            <person name="Aono N."/>
            <person name="Aoyama T."/>
            <person name="Ambrose B.A."/>
            <person name="Ashton N.W."/>
            <person name="Axtell M.J."/>
            <person name="Barker E."/>
            <person name="Barker M.S."/>
            <person name="Bennetzen J.L."/>
            <person name="Bonawitz N.D."/>
            <person name="Chapple C."/>
            <person name="Cheng C."/>
            <person name="Correa L.G."/>
            <person name="Dacre M."/>
            <person name="DeBarry J."/>
            <person name="Dreyer I."/>
            <person name="Elias M."/>
            <person name="Engstrom E.M."/>
            <person name="Estelle M."/>
            <person name="Feng L."/>
            <person name="Finet C."/>
            <person name="Floyd S.K."/>
            <person name="Frommer W.B."/>
            <person name="Fujita T."/>
            <person name="Gramzow L."/>
            <person name="Gutensohn M."/>
            <person name="Harholt J."/>
            <person name="Hattori M."/>
            <person name="Heyl A."/>
            <person name="Hirai T."/>
            <person name="Hiwatashi Y."/>
            <person name="Ishikawa M."/>
            <person name="Iwata M."/>
            <person name="Karol K.G."/>
            <person name="Koehler B."/>
            <person name="Kolukisaoglu U."/>
            <person name="Kubo M."/>
            <person name="Kurata T."/>
            <person name="Lalonde S."/>
            <person name="Li K."/>
            <person name="Li Y."/>
            <person name="Litt A."/>
            <person name="Lyons E."/>
            <person name="Manning G."/>
            <person name="Maruyama T."/>
            <person name="Michael T.P."/>
            <person name="Mikami K."/>
            <person name="Miyazaki S."/>
            <person name="Morinaga S."/>
            <person name="Murata T."/>
            <person name="Mueller-Roeber B."/>
            <person name="Nelson D.R."/>
            <person name="Obara M."/>
            <person name="Oguri Y."/>
            <person name="Olmstead R.G."/>
            <person name="Onodera N."/>
            <person name="Petersen B.L."/>
            <person name="Pils B."/>
            <person name="Prigge M."/>
            <person name="Rensing S.A."/>
            <person name="Riano-Pachon D.M."/>
            <person name="Roberts A.W."/>
            <person name="Sato Y."/>
            <person name="Scheller H.V."/>
            <person name="Schulz B."/>
            <person name="Schulz C."/>
            <person name="Shakirov E.V."/>
            <person name="Shibagaki N."/>
            <person name="Shinohara N."/>
            <person name="Shippen D.E."/>
            <person name="Soerensen I."/>
            <person name="Sotooka R."/>
            <person name="Sugimoto N."/>
            <person name="Sugita M."/>
            <person name="Sumikawa N."/>
            <person name="Tanurdzic M."/>
            <person name="Theissen G."/>
            <person name="Ulvskov P."/>
            <person name="Wakazuki S."/>
            <person name="Weng J.K."/>
            <person name="Willats W.W."/>
            <person name="Wipf D."/>
            <person name="Wolf P.G."/>
            <person name="Yang L."/>
            <person name="Zimmer A.D."/>
            <person name="Zhu Q."/>
            <person name="Mitros T."/>
            <person name="Hellsten U."/>
            <person name="Loque D."/>
            <person name="Otillar R."/>
            <person name="Salamov A."/>
            <person name="Schmutz J."/>
            <person name="Shapiro H."/>
            <person name="Lindquist E."/>
            <person name="Lucas S."/>
            <person name="Rokhsar D."/>
            <person name="Grigoriev I.V."/>
        </authorList>
    </citation>
    <scope>NUCLEOTIDE SEQUENCE [LARGE SCALE GENOMIC DNA]</scope>
</reference>
<feature type="domain" description="Alpha-glucan water dikinase phosphohistidine-like" evidence="13">
    <location>
        <begin position="851"/>
        <end position="965"/>
    </location>
</feature>
<evidence type="ECO:0000313" key="17">
    <source>
        <dbReference type="Proteomes" id="UP000001514"/>
    </source>
</evidence>
<keyword evidence="8" id="KW-0067">ATP-binding</keyword>
<dbReference type="Gene3D" id="3.30.470.20">
    <property type="entry name" value="ATP-grasp fold, B domain"/>
    <property type="match status" value="1"/>
</dbReference>
<comment type="similarity">
    <text evidence="2">Belongs to the PEP-utilizing enzyme family.</text>
</comment>
<dbReference type="PANTHER" id="PTHR46999:SF1">
    <property type="entry name" value="ALPHA-GLUCAN WATER DIKINASE 1, CHLOROPLASTIC"/>
    <property type="match status" value="1"/>
</dbReference>
<feature type="region of interest" description="Disordered" evidence="11">
    <location>
        <begin position="206"/>
        <end position="261"/>
    </location>
</feature>
<dbReference type="FunCoup" id="D8R5U4">
    <property type="interactions" value="1164"/>
</dbReference>
<dbReference type="SUPFAM" id="SSF56059">
    <property type="entry name" value="Glutathione synthetase ATP-binding domain-like"/>
    <property type="match status" value="1"/>
</dbReference>
<dbReference type="KEGG" id="smo:SELMODRAFT_266998"/>
<proteinExistence type="inferred from homology"/>
<dbReference type="Pfam" id="PF22973">
    <property type="entry name" value="GWD1_pHisD"/>
    <property type="match status" value="1"/>
</dbReference>
<accession>D8R5U4</accession>
<dbReference type="EMBL" id="GL377572">
    <property type="protein sequence ID" value="EFJ32215.1"/>
    <property type="molecule type" value="Genomic_DNA"/>
</dbReference>
<keyword evidence="4" id="KW-0808">Transferase</keyword>
<keyword evidence="9" id="KW-0460">Magnesium</keyword>
<dbReference type="InterPro" id="IPR054481">
    <property type="entry name" value="GWD1_pHisD"/>
</dbReference>
<evidence type="ECO:0000256" key="7">
    <source>
        <dbReference type="ARBA" id="ARBA00022777"/>
    </source>
</evidence>
<evidence type="ECO:0000259" key="13">
    <source>
        <dbReference type="Pfam" id="PF22973"/>
    </source>
</evidence>
<evidence type="ECO:0000259" key="14">
    <source>
        <dbReference type="Pfam" id="PF23166"/>
    </source>
</evidence>
<evidence type="ECO:0000259" key="12">
    <source>
        <dbReference type="Pfam" id="PF01326"/>
    </source>
</evidence>
<dbReference type="HOGENOM" id="CLU_002399_1_0_1"/>
<dbReference type="InterPro" id="IPR013815">
    <property type="entry name" value="ATP_grasp_subdomain_1"/>
</dbReference>
<dbReference type="eggNOG" id="ENOG502QQ6R">
    <property type="taxonomic scope" value="Eukaryota"/>
</dbReference>
<dbReference type="InterPro" id="IPR055495">
    <property type="entry name" value="CWD_DUF7067"/>
</dbReference>
<evidence type="ECO:0000256" key="6">
    <source>
        <dbReference type="ARBA" id="ARBA00022741"/>
    </source>
</evidence>
<evidence type="ECO:0000256" key="9">
    <source>
        <dbReference type="ARBA" id="ARBA00022842"/>
    </source>
</evidence>
<comment type="subunit">
    <text evidence="3">Homodimer.</text>
</comment>
<dbReference type="STRING" id="88036.D8R5U4"/>
<gene>
    <name evidence="16" type="ORF">SELMODRAFT_266998</name>
</gene>
<dbReference type="GO" id="GO:0005983">
    <property type="term" value="P:starch catabolic process"/>
    <property type="evidence" value="ECO:0000318"/>
    <property type="project" value="GO_Central"/>
</dbReference>
<keyword evidence="10" id="KW-0119">Carbohydrate metabolism</keyword>
<keyword evidence="5" id="KW-0479">Metal-binding</keyword>
<dbReference type="Pfam" id="PF23229">
    <property type="entry name" value="DUF7067"/>
    <property type="match status" value="1"/>
</dbReference>
<dbReference type="OMA" id="IFVWIRF"/>
<dbReference type="InterPro" id="IPR002192">
    <property type="entry name" value="PPDK_AMP/ATP-bd"/>
</dbReference>
<sequence length="1309" mass="146482">MFGASPNSRRLKDSGRKRATIFVPQAASEISQDFNLDGGGILKIKTGVPKDGGPAYVEFQVHNTHTTSLFLHWGALKANDAKWRLPSHRPPGTRDFNNTALQSPFVTSGDVNTLKVEVPDKELKTIEFLLRDDATDRWFKLNGKNFRLDIPHSQVYIPEDLIALQAFINWEKKGKKNYTPEQEKSEYEDARKKLQEEVANGATIESVRAKLKGSNSAPPKPASRGSGGRISRKQRDFGKLINKYTGKTEESTPVSATPRETSKLESALSQMAEEAGDAVLFKKVFKLGNKELMTIATKVDGNVRVTIATDFEEPVAIHWSLSQDNPREWKSLEIDLGKGKFLGMPFVVRAGSNWIKLNDSDFYIPLQPSEKKEAKVALYIVILILKASVLSLFQGKLDGSGTAKWLLDEMASLESEAERSLMHRYNIMADLLQRSKDGGELVLAGFLVWLRYMAMRQLTWNKNYNVKPREISAAQDRLTDLLQAIYVEQPHNRELVRLTLSTVGRGAQGDVGQRIRDEILVIQRNNDCKGGMMEEWHQKLHNNTSPDDVVICQALLDYISSDFNIDVYWKTLNDNGVTKERLASYDRPIVSEPRLRPDQKDGLLRDLKAYMRSLKAVHSGADLESAISTCMGYSSEGHDFMKTIDVHPISGLSPALPELLRFVMQRVEDRDVLPLLEGLLESRRELLPTLQKPHNRLKDIIFLDLGLDSTVRTAVERGLEGLSKASPSDMMLIICLVLENLCLSSDNNEELVYCLKDWYNIIKLCNSKAENWALQAKSVLDRTRLVLGDKVEHYQKVLQPTAEYLGISFGVEQWAMEIFTEEMIRAGSAASLSLLLNRLDPVLRSTAHLGSWQVISPVNVQGFVSVVHELGDVQDKVYDKPTILISGRVKGEEEIPDGAVAVLTPDMPDVLSHVSVRARNSKVLFATCFDPNILTDLRSLEGKALKLQLTASSEIVYSKVSDTELSGDVAAAVEEEPPHIVLKTKKFMGKYAVTADEFTPELVGAKSLNTANLRGKLPSWIKLPTSVALPFGVFEEVLSNSINKEVSAEVERLKKPLLGGDLSKLKEIRDTILKLKAPPELVEELKTTMINFNMPWPGNEGEHRWEQAWMAIRRVWASKWNERAFISTRKAKIDHEHLRMAVLVQQIICADYAFVIHTTNPSNGNASEIYAEVVKGLGETLVGAYQGRALSFVTQKSDLKNPKILGFPSKRHGLFIKPSVIFRSDSNGEDLEGYAGAGLYDSVPMDREEERVVDYSTDKLLLDANFQKTILSNIARAGAEIERVYGTPQDIEGCIKDGELYVVQTRPQM</sequence>
<dbReference type="InterPro" id="IPR056301">
    <property type="entry name" value="GWD-like_N_Ig"/>
</dbReference>
<dbReference type="InParanoid" id="D8R5U4"/>
<dbReference type="Gramene" id="EFJ32215">
    <property type="protein sequence ID" value="EFJ32215"/>
    <property type="gene ID" value="SELMODRAFT_266998"/>
</dbReference>
<evidence type="ECO:0000313" key="16">
    <source>
        <dbReference type="EMBL" id="EFJ32215.1"/>
    </source>
</evidence>
<evidence type="ECO:0000256" key="8">
    <source>
        <dbReference type="ARBA" id="ARBA00022840"/>
    </source>
</evidence>
<evidence type="ECO:0000256" key="5">
    <source>
        <dbReference type="ARBA" id="ARBA00022723"/>
    </source>
</evidence>
<keyword evidence="6" id="KW-0547">Nucleotide-binding</keyword>
<keyword evidence="17" id="KW-1185">Reference proteome</keyword>
<dbReference type="GO" id="GO:0005524">
    <property type="term" value="F:ATP binding"/>
    <property type="evidence" value="ECO:0007669"/>
    <property type="project" value="UniProtKB-KW"/>
</dbReference>
<evidence type="ECO:0000256" key="4">
    <source>
        <dbReference type="ARBA" id="ARBA00022679"/>
    </source>
</evidence>
<dbReference type="Proteomes" id="UP000001514">
    <property type="component" value="Unassembled WGS sequence"/>
</dbReference>
<evidence type="ECO:0000256" key="11">
    <source>
        <dbReference type="SAM" id="MobiDB-lite"/>
    </source>
</evidence>
<evidence type="ECO:0000256" key="2">
    <source>
        <dbReference type="ARBA" id="ARBA00007837"/>
    </source>
</evidence>
<feature type="domain" description="Alpha-glucan water dikinase-like N-terminal Ig-like" evidence="14">
    <location>
        <begin position="31"/>
        <end position="149"/>
    </location>
</feature>
<dbReference type="Gene3D" id="3.30.1490.20">
    <property type="entry name" value="ATP-grasp fold, A domain"/>
    <property type="match status" value="2"/>
</dbReference>
<evidence type="ECO:0000259" key="15">
    <source>
        <dbReference type="Pfam" id="PF23229"/>
    </source>
</evidence>
<dbReference type="GO" id="GO:0046872">
    <property type="term" value="F:metal ion binding"/>
    <property type="evidence" value="ECO:0007669"/>
    <property type="project" value="UniProtKB-KW"/>
</dbReference>
<organism evidence="17">
    <name type="scientific">Selaginella moellendorffii</name>
    <name type="common">Spikemoss</name>
    <dbReference type="NCBI Taxonomy" id="88036"/>
    <lineage>
        <taxon>Eukaryota</taxon>
        <taxon>Viridiplantae</taxon>
        <taxon>Streptophyta</taxon>
        <taxon>Embryophyta</taxon>
        <taxon>Tracheophyta</taxon>
        <taxon>Lycopodiopsida</taxon>
        <taxon>Selaginellales</taxon>
        <taxon>Selaginellaceae</taxon>
        <taxon>Selaginella</taxon>
    </lineage>
</organism>
<evidence type="ECO:0000256" key="3">
    <source>
        <dbReference type="ARBA" id="ARBA00011738"/>
    </source>
</evidence>